<dbReference type="PROSITE" id="PS00217">
    <property type="entry name" value="SUGAR_TRANSPORT_2"/>
    <property type="match status" value="1"/>
</dbReference>
<name>A0A8I0G9W2_9ACTO</name>
<feature type="transmembrane region" description="Helical" evidence="7">
    <location>
        <begin position="108"/>
        <end position="126"/>
    </location>
</feature>
<comment type="similarity">
    <text evidence="2">Belongs to the major facilitator superfamily. Sugar transporter (TC 2.A.1.1) family.</text>
</comment>
<keyword evidence="5 7" id="KW-1133">Transmembrane helix</keyword>
<feature type="domain" description="Major facilitator superfamily (MFS) profile" evidence="8">
    <location>
        <begin position="36"/>
        <end position="531"/>
    </location>
</feature>
<feature type="transmembrane region" description="Helical" evidence="7">
    <location>
        <begin position="400"/>
        <end position="424"/>
    </location>
</feature>
<dbReference type="Pfam" id="PF00083">
    <property type="entry name" value="Sugar_tr"/>
    <property type="match status" value="2"/>
</dbReference>
<dbReference type="PROSITE" id="PS50850">
    <property type="entry name" value="MFS"/>
    <property type="match status" value="1"/>
</dbReference>
<dbReference type="InterPro" id="IPR003663">
    <property type="entry name" value="Sugar/inositol_transpt"/>
</dbReference>
<feature type="transmembrane region" description="Helical" evidence="7">
    <location>
        <begin position="132"/>
        <end position="153"/>
    </location>
</feature>
<organism evidence="9 10">
    <name type="scientific">Nanchangia anserum</name>
    <dbReference type="NCBI Taxonomy" id="2692125"/>
    <lineage>
        <taxon>Bacteria</taxon>
        <taxon>Bacillati</taxon>
        <taxon>Actinomycetota</taxon>
        <taxon>Actinomycetes</taxon>
        <taxon>Actinomycetales</taxon>
        <taxon>Actinomycetaceae</taxon>
        <taxon>Nanchangia</taxon>
    </lineage>
</organism>
<feature type="transmembrane region" description="Helical" evidence="7">
    <location>
        <begin position="34"/>
        <end position="58"/>
    </location>
</feature>
<comment type="caution">
    <text evidence="9">The sequence shown here is derived from an EMBL/GenBank/DDBJ whole genome shotgun (WGS) entry which is preliminary data.</text>
</comment>
<gene>
    <name evidence="9" type="ORF">H8R10_06300</name>
</gene>
<protein>
    <submittedName>
        <fullName evidence="9">MFS transporter</fullName>
    </submittedName>
</protein>
<keyword evidence="4 7" id="KW-0812">Transmembrane</keyword>
<feature type="transmembrane region" description="Helical" evidence="7">
    <location>
        <begin position="369"/>
        <end position="393"/>
    </location>
</feature>
<evidence type="ECO:0000256" key="1">
    <source>
        <dbReference type="ARBA" id="ARBA00004651"/>
    </source>
</evidence>
<dbReference type="RefSeq" id="WP_191071855.1">
    <property type="nucleotide sequence ID" value="NZ_CP060506.1"/>
</dbReference>
<evidence type="ECO:0000259" key="8">
    <source>
        <dbReference type="PROSITE" id="PS50850"/>
    </source>
</evidence>
<sequence>MSSRRDIDLSSMDRSALQRLIDATPASGKRRGMIALTAVATLGSVLFGYDTGVISGALPYMYMPAGAGGMHLNAAEEGLVGSILTFGAACGALVGGRLSDRYGRRHNLLLLALLFIVGALGNTFSPNIWVMYVFRFVLGLAVGGASATVPVFLAETAPKHIRGTIVALDQLMIVTGQLLAFAMNTAIAAYSGGPYIIVERDPAGLLAPGDHVWDEVAALQGTHFGGSEEAFRQFTQNLVLADGNGSTWRFMIVLCTVPAIGLWLGMRLMPESSRWYLAHNRPYEAIGALKRIRSTDSDAITEEMTEMARLARKEEHAKRLTFRDVVATPWLRKLLLVGMFLAIVNQTTGVNTVIYYAPKILTFAGMGTSAAIGAQMANGVMSVIGSLLGLVLIMKFTRRAILIADVIGAGLALLTIAGIFHFTIAPAIAANGRPPVWASYSILAVMGIFMLIVQSSNGTVIWTMLGEIFPASARGIMNGTAVFCMWIANAAITAVFPTMMTTLGGGLTYTMFGVFNLLVAVVLWKIMPETANKTMEEIEEYVRARYDT</sequence>
<feature type="transmembrane region" description="Helical" evidence="7">
    <location>
        <begin position="436"/>
        <end position="454"/>
    </location>
</feature>
<dbReference type="InterPro" id="IPR005829">
    <property type="entry name" value="Sugar_transporter_CS"/>
</dbReference>
<keyword evidence="10" id="KW-1185">Reference proteome</keyword>
<evidence type="ECO:0000256" key="5">
    <source>
        <dbReference type="ARBA" id="ARBA00022989"/>
    </source>
</evidence>
<keyword evidence="3" id="KW-0813">Transport</keyword>
<feature type="transmembrane region" description="Helical" evidence="7">
    <location>
        <begin position="334"/>
        <end position="357"/>
    </location>
</feature>
<feature type="transmembrane region" description="Helical" evidence="7">
    <location>
        <begin position="475"/>
        <end position="500"/>
    </location>
</feature>
<dbReference type="InterPro" id="IPR050814">
    <property type="entry name" value="Myo-inositol_Transporter"/>
</dbReference>
<dbReference type="AlphaFoldDB" id="A0A8I0G9W2"/>
<accession>A0A8I0G9W2</accession>
<dbReference type="PANTHER" id="PTHR48020">
    <property type="entry name" value="PROTON MYO-INOSITOL COTRANSPORTER"/>
    <property type="match status" value="1"/>
</dbReference>
<dbReference type="InterPro" id="IPR020846">
    <property type="entry name" value="MFS_dom"/>
</dbReference>
<evidence type="ECO:0000313" key="9">
    <source>
        <dbReference type="EMBL" id="MBD3689834.1"/>
    </source>
</evidence>
<dbReference type="SUPFAM" id="SSF103473">
    <property type="entry name" value="MFS general substrate transporter"/>
    <property type="match status" value="1"/>
</dbReference>
<feature type="transmembrane region" description="Helical" evidence="7">
    <location>
        <begin position="248"/>
        <end position="266"/>
    </location>
</feature>
<feature type="transmembrane region" description="Helical" evidence="7">
    <location>
        <begin position="165"/>
        <end position="190"/>
    </location>
</feature>
<dbReference type="PROSITE" id="PS00216">
    <property type="entry name" value="SUGAR_TRANSPORT_1"/>
    <property type="match status" value="1"/>
</dbReference>
<reference evidence="9 10" key="1">
    <citation type="submission" date="2020-08" db="EMBL/GenBank/DDBJ databases">
        <title>Winkia gen. nov., sp. nov., isolated from faeces of the Anser albifrons in China.</title>
        <authorList>
            <person name="Liu Q."/>
        </authorList>
    </citation>
    <scope>NUCLEOTIDE SEQUENCE [LARGE SCALE GENOMIC DNA]</scope>
    <source>
        <strain evidence="9 10">C62</strain>
    </source>
</reference>
<feature type="transmembrane region" description="Helical" evidence="7">
    <location>
        <begin position="78"/>
        <end position="96"/>
    </location>
</feature>
<dbReference type="Gene3D" id="1.20.1250.20">
    <property type="entry name" value="MFS general substrate transporter like domains"/>
    <property type="match status" value="1"/>
</dbReference>
<evidence type="ECO:0000256" key="7">
    <source>
        <dbReference type="SAM" id="Phobius"/>
    </source>
</evidence>
<evidence type="ECO:0000256" key="3">
    <source>
        <dbReference type="ARBA" id="ARBA00022448"/>
    </source>
</evidence>
<dbReference type="GO" id="GO:0022857">
    <property type="term" value="F:transmembrane transporter activity"/>
    <property type="evidence" value="ECO:0007669"/>
    <property type="project" value="InterPro"/>
</dbReference>
<comment type="subcellular location">
    <subcellularLocation>
        <location evidence="1">Cell membrane</location>
        <topology evidence="1">Multi-pass membrane protein</topology>
    </subcellularLocation>
</comment>
<dbReference type="EMBL" id="JACRUO010000001">
    <property type="protein sequence ID" value="MBD3689834.1"/>
    <property type="molecule type" value="Genomic_DNA"/>
</dbReference>
<dbReference type="GO" id="GO:0005886">
    <property type="term" value="C:plasma membrane"/>
    <property type="evidence" value="ECO:0007669"/>
    <property type="project" value="UniProtKB-SubCell"/>
</dbReference>
<keyword evidence="6 7" id="KW-0472">Membrane</keyword>
<evidence type="ECO:0000256" key="6">
    <source>
        <dbReference type="ARBA" id="ARBA00023136"/>
    </source>
</evidence>
<dbReference type="Proteomes" id="UP000627538">
    <property type="component" value="Unassembled WGS sequence"/>
</dbReference>
<dbReference type="PANTHER" id="PTHR48020:SF12">
    <property type="entry name" value="PROTON MYO-INOSITOL COTRANSPORTER"/>
    <property type="match status" value="1"/>
</dbReference>
<feature type="transmembrane region" description="Helical" evidence="7">
    <location>
        <begin position="506"/>
        <end position="526"/>
    </location>
</feature>
<proteinExistence type="inferred from homology"/>
<evidence type="ECO:0000256" key="4">
    <source>
        <dbReference type="ARBA" id="ARBA00022692"/>
    </source>
</evidence>
<evidence type="ECO:0000313" key="10">
    <source>
        <dbReference type="Proteomes" id="UP000627538"/>
    </source>
</evidence>
<dbReference type="InterPro" id="IPR005828">
    <property type="entry name" value="MFS_sugar_transport-like"/>
</dbReference>
<evidence type="ECO:0000256" key="2">
    <source>
        <dbReference type="ARBA" id="ARBA00010992"/>
    </source>
</evidence>
<dbReference type="InterPro" id="IPR036259">
    <property type="entry name" value="MFS_trans_sf"/>
</dbReference>
<dbReference type="PRINTS" id="PR00171">
    <property type="entry name" value="SUGRTRNSPORT"/>
</dbReference>